<dbReference type="PIRSF" id="PIRSF028101">
    <property type="entry name" value="UCP028101"/>
    <property type="match status" value="1"/>
</dbReference>
<dbReference type="InterPro" id="IPR006311">
    <property type="entry name" value="TAT_signal"/>
</dbReference>
<protein>
    <recommendedName>
        <fullName evidence="2">DUF1513 domain-containing protein</fullName>
    </recommendedName>
</protein>
<reference evidence="1" key="1">
    <citation type="journal article" date="2015" name="Nature">
        <title>Complex archaea that bridge the gap between prokaryotes and eukaryotes.</title>
        <authorList>
            <person name="Spang A."/>
            <person name="Saw J.H."/>
            <person name="Jorgensen S.L."/>
            <person name="Zaremba-Niedzwiedzka K."/>
            <person name="Martijn J."/>
            <person name="Lind A.E."/>
            <person name="van Eijk R."/>
            <person name="Schleper C."/>
            <person name="Guy L."/>
            <person name="Ettema T.J."/>
        </authorList>
    </citation>
    <scope>NUCLEOTIDE SEQUENCE</scope>
</reference>
<dbReference type="EMBL" id="LAZR01000057">
    <property type="protein sequence ID" value="KKN97501.1"/>
    <property type="molecule type" value="Genomic_DNA"/>
</dbReference>
<name>A0A0F9XEN1_9ZZZZ</name>
<dbReference type="SUPFAM" id="SSF69322">
    <property type="entry name" value="Tricorn protease domain 2"/>
    <property type="match status" value="1"/>
</dbReference>
<comment type="caution">
    <text evidence="1">The sequence shown here is derived from an EMBL/GenBank/DDBJ whole genome shotgun (WGS) entry which is preliminary data.</text>
</comment>
<evidence type="ECO:0008006" key="2">
    <source>
        <dbReference type="Google" id="ProtNLM"/>
    </source>
</evidence>
<sequence length="368" mass="39760">MISRRQFVAFSLAGLAAGTLPLKSLLAGTPQALPFLLTASDDLQGKHFISGLDHAGAVLFNVSVPDRCHGGCLRPVSHHAVIFARRPGRHFFVVDTASAALSQQINAGSDHHFYGHGVFSPDGQYLYATANHIASGDGRILVYDATKDYGLVNEFPLDGMDPHELRLLPDGETLVVAMGGIHTHPDYDRIKLNLDTMAPATVLVNRHSGTVLRRYKPSNHQLSAHHLDVSQEGVVVVGYQYEGPEWEVPPLIALLDTRTETYTEIELSPEQQLEMKNYVASVAINAATSVAAITAPRGNRVVLINYRTGERLNSLKVPDVAGVLACDDGFLVTSGQGGIYEIPGHHGSAVMLGNAKATWDNHLTLVRS</sequence>
<dbReference type="Gene3D" id="2.130.10.10">
    <property type="entry name" value="YVTN repeat-like/Quinoprotein amine dehydrogenase"/>
    <property type="match status" value="1"/>
</dbReference>
<dbReference type="PROSITE" id="PS51318">
    <property type="entry name" value="TAT"/>
    <property type="match status" value="1"/>
</dbReference>
<gene>
    <name evidence="1" type="ORF">LCGC14_0156200</name>
</gene>
<dbReference type="InterPro" id="IPR015943">
    <property type="entry name" value="WD40/YVTN_repeat-like_dom_sf"/>
</dbReference>
<proteinExistence type="predicted"/>
<evidence type="ECO:0000313" key="1">
    <source>
        <dbReference type="EMBL" id="KKN97501.1"/>
    </source>
</evidence>
<dbReference type="Pfam" id="PF07433">
    <property type="entry name" value="DUF1513"/>
    <property type="match status" value="1"/>
</dbReference>
<accession>A0A0F9XEN1</accession>
<dbReference type="AlphaFoldDB" id="A0A0F9XEN1"/>
<dbReference type="InterPro" id="IPR008311">
    <property type="entry name" value="UCP028101"/>
</dbReference>
<organism evidence="1">
    <name type="scientific">marine sediment metagenome</name>
    <dbReference type="NCBI Taxonomy" id="412755"/>
    <lineage>
        <taxon>unclassified sequences</taxon>
        <taxon>metagenomes</taxon>
        <taxon>ecological metagenomes</taxon>
    </lineage>
</organism>